<dbReference type="PRINTS" id="PR00465">
    <property type="entry name" value="EP450IV"/>
</dbReference>
<dbReference type="PRINTS" id="PR00385">
    <property type="entry name" value="P450"/>
</dbReference>
<comment type="similarity">
    <text evidence="2 9">Belongs to the cytochrome P450 family.</text>
</comment>
<keyword evidence="6 8" id="KW-0408">Iron</keyword>
<dbReference type="InterPro" id="IPR002403">
    <property type="entry name" value="Cyt_P450_E_grp-IV"/>
</dbReference>
<proteinExistence type="inferred from homology"/>
<dbReference type="GO" id="GO:0020037">
    <property type="term" value="F:heme binding"/>
    <property type="evidence" value="ECO:0007669"/>
    <property type="project" value="InterPro"/>
</dbReference>
<dbReference type="AlphaFoldDB" id="A0A9P3PWL1"/>
<dbReference type="PANTHER" id="PTHR24287">
    <property type="entry name" value="P450, PUTATIVE (EUROFUNG)-RELATED"/>
    <property type="match status" value="1"/>
</dbReference>
<dbReference type="Proteomes" id="UP001063166">
    <property type="component" value="Unassembled WGS sequence"/>
</dbReference>
<dbReference type="PROSITE" id="PS00086">
    <property type="entry name" value="CYTOCHROME_P450"/>
    <property type="match status" value="1"/>
</dbReference>
<sequence length="550" mass="62069">MARTTPGFDFLRRNLQVPVVSACFICALFRWLEHQSPTWAPAYLALPVIVLHILVRKLLKEYAEAAHAARMDAQPVGTAIRSGALSILSSQRFDHRGGKVRPLVVEYGPMMFGINTVVTTSLEHMKIVLSTDPDSYVKDESLYEAMGLVASGRGYSTRLVYDMWKFHRTITRPFFKRNRTFHLQLFTRHAQLVVSEIISGMKDHQSVDFAQNLVRHSTLNIATDLLFGTCVSCLSYPVVANPNASPPFHPVTEFSEALLDLQEVVSERERLGWVWPLYELYGDKAKAPVKVIGRHLAPIVQWALGRKMMRSAGVAYHTPHSHNIEDEYGKESLLDHLVELTSEPHLVQSAILNTLIAGRAGTAITLNHITSFLARYPAIFHRLRQEILEVVGPTKVPDGEDMSTLKYLRAVINETLRLMPQTQYMARESVTATTWPSPNPTDKRIYIPPRAKISLDISVLHTSKDLWGPDADLFDPDRFLDWRYDKYVAPRSYIFLPFSSGPRACVGKDFPYDEISITVIELLRRATGIKLSAAGTSFSFESSRFPMDLS</sequence>
<dbReference type="SUPFAM" id="SSF48264">
    <property type="entry name" value="Cytochrome P450"/>
    <property type="match status" value="1"/>
</dbReference>
<evidence type="ECO:0000313" key="10">
    <source>
        <dbReference type="EMBL" id="GLB43318.1"/>
    </source>
</evidence>
<evidence type="ECO:0000256" key="4">
    <source>
        <dbReference type="ARBA" id="ARBA00022723"/>
    </source>
</evidence>
<evidence type="ECO:0000256" key="8">
    <source>
        <dbReference type="PIRSR" id="PIRSR602403-1"/>
    </source>
</evidence>
<dbReference type="InterPro" id="IPR047146">
    <property type="entry name" value="Cyt_P450_E_CYP52_fungi"/>
</dbReference>
<keyword evidence="7 9" id="KW-0503">Monooxygenase</keyword>
<evidence type="ECO:0000256" key="3">
    <source>
        <dbReference type="ARBA" id="ARBA00022617"/>
    </source>
</evidence>
<organism evidence="10 11">
    <name type="scientific">Lyophyllum shimeji</name>
    <name type="common">Hon-shimeji</name>
    <name type="synonym">Tricholoma shimeji</name>
    <dbReference type="NCBI Taxonomy" id="47721"/>
    <lineage>
        <taxon>Eukaryota</taxon>
        <taxon>Fungi</taxon>
        <taxon>Dikarya</taxon>
        <taxon>Basidiomycota</taxon>
        <taxon>Agaricomycotina</taxon>
        <taxon>Agaricomycetes</taxon>
        <taxon>Agaricomycetidae</taxon>
        <taxon>Agaricales</taxon>
        <taxon>Tricholomatineae</taxon>
        <taxon>Lyophyllaceae</taxon>
        <taxon>Lyophyllum</taxon>
    </lineage>
</organism>
<evidence type="ECO:0000256" key="2">
    <source>
        <dbReference type="ARBA" id="ARBA00010617"/>
    </source>
</evidence>
<evidence type="ECO:0000256" key="1">
    <source>
        <dbReference type="ARBA" id="ARBA00001971"/>
    </source>
</evidence>
<name>A0A9P3PWL1_LYOSH</name>
<protein>
    <submittedName>
        <fullName evidence="10">Cytochrome P450 monooxygenase</fullName>
    </submittedName>
</protein>
<dbReference type="InterPro" id="IPR036396">
    <property type="entry name" value="Cyt_P450_sf"/>
</dbReference>
<dbReference type="Gene3D" id="1.10.630.10">
    <property type="entry name" value="Cytochrome P450"/>
    <property type="match status" value="1"/>
</dbReference>
<evidence type="ECO:0000256" key="5">
    <source>
        <dbReference type="ARBA" id="ARBA00023002"/>
    </source>
</evidence>
<comment type="caution">
    <text evidence="10">The sequence shown here is derived from an EMBL/GenBank/DDBJ whole genome shotgun (WGS) entry which is preliminary data.</text>
</comment>
<dbReference type="OrthoDB" id="1470350at2759"/>
<accession>A0A9P3PWL1</accession>
<gene>
    <name evidence="10" type="ORF">LshimejAT787_1302190</name>
</gene>
<keyword evidence="3 8" id="KW-0349">Heme</keyword>
<comment type="cofactor">
    <cofactor evidence="1 8">
        <name>heme</name>
        <dbReference type="ChEBI" id="CHEBI:30413"/>
    </cofactor>
</comment>
<evidence type="ECO:0000313" key="11">
    <source>
        <dbReference type="Proteomes" id="UP001063166"/>
    </source>
</evidence>
<dbReference type="InterPro" id="IPR001128">
    <property type="entry name" value="Cyt_P450"/>
</dbReference>
<keyword evidence="4 8" id="KW-0479">Metal-binding</keyword>
<keyword evidence="5 9" id="KW-0560">Oxidoreductase</keyword>
<evidence type="ECO:0000256" key="6">
    <source>
        <dbReference type="ARBA" id="ARBA00023004"/>
    </source>
</evidence>
<evidence type="ECO:0000256" key="9">
    <source>
        <dbReference type="RuleBase" id="RU000461"/>
    </source>
</evidence>
<dbReference type="InterPro" id="IPR017972">
    <property type="entry name" value="Cyt_P450_CS"/>
</dbReference>
<keyword evidence="11" id="KW-1185">Reference proteome</keyword>
<dbReference type="PANTHER" id="PTHR24287:SF1">
    <property type="entry name" value="P450, PUTATIVE (EUROFUNG)-RELATED"/>
    <property type="match status" value="1"/>
</dbReference>
<feature type="binding site" description="axial binding residue" evidence="8">
    <location>
        <position position="505"/>
    </location>
    <ligand>
        <name>heme</name>
        <dbReference type="ChEBI" id="CHEBI:30413"/>
    </ligand>
    <ligandPart>
        <name>Fe</name>
        <dbReference type="ChEBI" id="CHEBI:18248"/>
    </ligandPart>
</feature>
<dbReference type="EMBL" id="BRPK01000013">
    <property type="protein sequence ID" value="GLB43318.1"/>
    <property type="molecule type" value="Genomic_DNA"/>
</dbReference>
<reference evidence="10" key="1">
    <citation type="submission" date="2022-07" db="EMBL/GenBank/DDBJ databases">
        <title>The genome of Lyophyllum shimeji provides insight into the initial evolution of ectomycorrhizal fungal genome.</title>
        <authorList>
            <person name="Kobayashi Y."/>
            <person name="Shibata T."/>
            <person name="Hirakawa H."/>
            <person name="Shigenobu S."/>
            <person name="Nishiyama T."/>
            <person name="Yamada A."/>
            <person name="Hasebe M."/>
            <person name="Kawaguchi M."/>
        </authorList>
    </citation>
    <scope>NUCLEOTIDE SEQUENCE</scope>
    <source>
        <strain evidence="10">AT787</strain>
    </source>
</reference>
<dbReference type="GO" id="GO:0004497">
    <property type="term" value="F:monooxygenase activity"/>
    <property type="evidence" value="ECO:0007669"/>
    <property type="project" value="UniProtKB-KW"/>
</dbReference>
<dbReference type="Pfam" id="PF00067">
    <property type="entry name" value="p450"/>
    <property type="match status" value="1"/>
</dbReference>
<dbReference type="GO" id="GO:0016705">
    <property type="term" value="F:oxidoreductase activity, acting on paired donors, with incorporation or reduction of molecular oxygen"/>
    <property type="evidence" value="ECO:0007669"/>
    <property type="project" value="InterPro"/>
</dbReference>
<dbReference type="GO" id="GO:0005506">
    <property type="term" value="F:iron ion binding"/>
    <property type="evidence" value="ECO:0007669"/>
    <property type="project" value="InterPro"/>
</dbReference>
<evidence type="ECO:0000256" key="7">
    <source>
        <dbReference type="ARBA" id="ARBA00023033"/>
    </source>
</evidence>